<evidence type="ECO:0000256" key="12">
    <source>
        <dbReference type="ARBA" id="ARBA00022989"/>
    </source>
</evidence>
<feature type="transmembrane region" description="Helical" evidence="19">
    <location>
        <begin position="114"/>
        <end position="134"/>
    </location>
</feature>
<evidence type="ECO:0000256" key="6">
    <source>
        <dbReference type="ARBA" id="ARBA00015850"/>
    </source>
</evidence>
<evidence type="ECO:0000256" key="14">
    <source>
        <dbReference type="ARBA" id="ARBA00025228"/>
    </source>
</evidence>
<dbReference type="Proteomes" id="UP000254764">
    <property type="component" value="Unassembled WGS sequence"/>
</dbReference>
<dbReference type="PANTHER" id="PTHR34148:SF1">
    <property type="entry name" value="ADENOSYLCOBINAMIDE-GDP RIBAZOLETRANSFERASE"/>
    <property type="match status" value="1"/>
</dbReference>
<feature type="transmembrane region" description="Helical" evidence="19">
    <location>
        <begin position="185"/>
        <end position="203"/>
    </location>
</feature>
<keyword evidence="10 19" id="KW-0812">Transmembrane</keyword>
<comment type="similarity">
    <text evidence="4 19">Belongs to the CobS family.</text>
</comment>
<dbReference type="STRING" id="1336235.GCA_000518785_00523"/>
<dbReference type="NCBIfam" id="NF001276">
    <property type="entry name" value="PRK00235.1-2"/>
    <property type="match status" value="1"/>
</dbReference>
<evidence type="ECO:0000256" key="18">
    <source>
        <dbReference type="ARBA" id="ARBA00049504"/>
    </source>
</evidence>
<evidence type="ECO:0000256" key="11">
    <source>
        <dbReference type="ARBA" id="ARBA00022842"/>
    </source>
</evidence>
<dbReference type="GO" id="GO:0008818">
    <property type="term" value="F:cobalamin 5'-phosphate synthase activity"/>
    <property type="evidence" value="ECO:0007669"/>
    <property type="project" value="UniProtKB-UniRule"/>
</dbReference>
<keyword evidence="8 19" id="KW-0169">Cobalamin biosynthesis</keyword>
<keyword evidence="13 19" id="KW-0472">Membrane</keyword>
<evidence type="ECO:0000313" key="21">
    <source>
        <dbReference type="Proteomes" id="UP000254764"/>
    </source>
</evidence>
<comment type="pathway">
    <text evidence="3 19">Cofactor biosynthesis; adenosylcobalamin biosynthesis; adenosylcobalamin from cob(II)yrinate a,c-diamide: step 7/7.</text>
</comment>
<keyword evidence="11 19" id="KW-0460">Magnesium</keyword>
<keyword evidence="12 19" id="KW-1133">Transmembrane helix</keyword>
<comment type="subcellular location">
    <subcellularLocation>
        <location evidence="2 19">Cell membrane</location>
        <topology evidence="2 19">Multi-pass membrane protein</topology>
    </subcellularLocation>
</comment>
<dbReference type="OrthoDB" id="9794626at2"/>
<evidence type="ECO:0000256" key="1">
    <source>
        <dbReference type="ARBA" id="ARBA00001946"/>
    </source>
</evidence>
<dbReference type="InterPro" id="IPR003805">
    <property type="entry name" value="CobS"/>
</dbReference>
<dbReference type="EMBL" id="UEYP01000002">
    <property type="protein sequence ID" value="SSC66442.1"/>
    <property type="molecule type" value="Genomic_DNA"/>
</dbReference>
<evidence type="ECO:0000313" key="20">
    <source>
        <dbReference type="EMBL" id="SSC66442.1"/>
    </source>
</evidence>
<dbReference type="GO" id="GO:0009236">
    <property type="term" value="P:cobalamin biosynthetic process"/>
    <property type="evidence" value="ECO:0007669"/>
    <property type="project" value="UniProtKB-UniRule"/>
</dbReference>
<name>A0A376AF37_9HYPH</name>
<dbReference type="GO" id="GO:0051073">
    <property type="term" value="F:adenosylcobinamide-GDP ribazoletransferase activity"/>
    <property type="evidence" value="ECO:0007669"/>
    <property type="project" value="UniProtKB-UniRule"/>
</dbReference>
<protein>
    <recommendedName>
        <fullName evidence="6 19">Adenosylcobinamide-GDP ribazoletransferase</fullName>
        <ecNumber evidence="5 19">2.7.8.26</ecNumber>
    </recommendedName>
    <alternativeName>
        <fullName evidence="16 19">Cobalamin synthase</fullName>
    </alternativeName>
    <alternativeName>
        <fullName evidence="15 19">Cobalamin-5'-phosphate synthase</fullName>
    </alternativeName>
</protein>
<dbReference type="HAMAP" id="MF_00719">
    <property type="entry name" value="CobS"/>
    <property type="match status" value="1"/>
</dbReference>
<dbReference type="PANTHER" id="PTHR34148">
    <property type="entry name" value="ADENOSYLCOBINAMIDE-GDP RIBAZOLETRANSFERASE"/>
    <property type="match status" value="1"/>
</dbReference>
<evidence type="ECO:0000256" key="4">
    <source>
        <dbReference type="ARBA" id="ARBA00010561"/>
    </source>
</evidence>
<organism evidence="20 21">
    <name type="scientific">Ciceribacter selenitireducens ATCC BAA-1503</name>
    <dbReference type="NCBI Taxonomy" id="1336235"/>
    <lineage>
        <taxon>Bacteria</taxon>
        <taxon>Pseudomonadati</taxon>
        <taxon>Pseudomonadota</taxon>
        <taxon>Alphaproteobacteria</taxon>
        <taxon>Hyphomicrobiales</taxon>
        <taxon>Rhizobiaceae</taxon>
        <taxon>Ciceribacter</taxon>
    </lineage>
</organism>
<feature type="transmembrane region" description="Helical" evidence="19">
    <location>
        <begin position="40"/>
        <end position="62"/>
    </location>
</feature>
<proteinExistence type="inferred from homology"/>
<evidence type="ECO:0000256" key="9">
    <source>
        <dbReference type="ARBA" id="ARBA00022679"/>
    </source>
</evidence>
<comment type="catalytic activity">
    <reaction evidence="17 19">
        <text>alpha-ribazole + adenosylcob(III)inamide-GDP = adenosylcob(III)alamin + GMP + H(+)</text>
        <dbReference type="Rhea" id="RHEA:16049"/>
        <dbReference type="ChEBI" id="CHEBI:10329"/>
        <dbReference type="ChEBI" id="CHEBI:15378"/>
        <dbReference type="ChEBI" id="CHEBI:18408"/>
        <dbReference type="ChEBI" id="CHEBI:58115"/>
        <dbReference type="ChEBI" id="CHEBI:60487"/>
        <dbReference type="EC" id="2.7.8.26"/>
    </reaction>
</comment>
<dbReference type="AlphaFoldDB" id="A0A376AF37"/>
<comment type="cofactor">
    <cofactor evidence="1 19">
        <name>Mg(2+)</name>
        <dbReference type="ChEBI" id="CHEBI:18420"/>
    </cofactor>
</comment>
<accession>A0A376AF37</accession>
<evidence type="ECO:0000256" key="3">
    <source>
        <dbReference type="ARBA" id="ARBA00004663"/>
    </source>
</evidence>
<keyword evidence="9 19" id="KW-0808">Transferase</keyword>
<evidence type="ECO:0000256" key="19">
    <source>
        <dbReference type="HAMAP-Rule" id="MF_00719"/>
    </source>
</evidence>
<feature type="transmembrane region" description="Helical" evidence="19">
    <location>
        <begin position="140"/>
        <end position="164"/>
    </location>
</feature>
<feature type="transmembrane region" description="Helical" evidence="19">
    <location>
        <begin position="209"/>
        <end position="227"/>
    </location>
</feature>
<evidence type="ECO:0000256" key="17">
    <source>
        <dbReference type="ARBA" id="ARBA00048623"/>
    </source>
</evidence>
<evidence type="ECO:0000256" key="7">
    <source>
        <dbReference type="ARBA" id="ARBA00022475"/>
    </source>
</evidence>
<dbReference type="RefSeq" id="WP_115669231.1">
    <property type="nucleotide sequence ID" value="NZ_UEYP01000002.1"/>
</dbReference>
<evidence type="ECO:0000256" key="13">
    <source>
        <dbReference type="ARBA" id="ARBA00023136"/>
    </source>
</evidence>
<evidence type="ECO:0000256" key="10">
    <source>
        <dbReference type="ARBA" id="ARBA00022692"/>
    </source>
</evidence>
<evidence type="ECO:0000256" key="15">
    <source>
        <dbReference type="ARBA" id="ARBA00032605"/>
    </source>
</evidence>
<reference evidence="21" key="1">
    <citation type="submission" date="2018-07" db="EMBL/GenBank/DDBJ databases">
        <authorList>
            <person name="Peiro R."/>
            <person name="Begona"/>
            <person name="Cbmso G."/>
            <person name="Lopez M."/>
            <person name="Gonzalez S."/>
        </authorList>
    </citation>
    <scope>NUCLEOTIDE SEQUENCE [LARGE SCALE GENOMIC DNA]</scope>
</reference>
<dbReference type="Pfam" id="PF02654">
    <property type="entry name" value="CobS"/>
    <property type="match status" value="1"/>
</dbReference>
<evidence type="ECO:0000256" key="2">
    <source>
        <dbReference type="ARBA" id="ARBA00004651"/>
    </source>
</evidence>
<comment type="function">
    <text evidence="14 19">Joins adenosylcobinamide-GDP and alpha-ribazole to generate adenosylcobalamin (Ado-cobalamin). Also synthesizes adenosylcobalamin 5'-phosphate from adenosylcobinamide-GDP and alpha-ribazole 5'-phosphate.</text>
</comment>
<sequence>MDWRDYLTDTARAVSFLSRITVPGRVFEGHDDSLSRGVGAFPLAGLLVSLPAGATLFVMLVLNATPLLAAFAALAVQALVTGALHEDGLSDTADGLGGGRDRDHALAIMKDSRIGSYGAIALLVAFGLRAAAIAELATHLGPLAAAMCLPATAALSRALMVWHWSALPPARSNGLAVAAGAPLKSALNLALISGVILSAVLLVPAASLFAYFLAVLVAALTAAAFTARIRRVLSGHTGDTIGATQQVTEIAALAALAMAS</sequence>
<evidence type="ECO:0000256" key="8">
    <source>
        <dbReference type="ARBA" id="ARBA00022573"/>
    </source>
</evidence>
<evidence type="ECO:0000256" key="16">
    <source>
        <dbReference type="ARBA" id="ARBA00032853"/>
    </source>
</evidence>
<dbReference type="UniPathway" id="UPA00148">
    <property type="reaction ID" value="UER00238"/>
</dbReference>
<gene>
    <name evidence="19" type="primary">cobS</name>
    <name evidence="20" type="ORF">RHIZ70_2150</name>
</gene>
<dbReference type="EC" id="2.7.8.26" evidence="5 19"/>
<keyword evidence="7 19" id="KW-1003">Cell membrane</keyword>
<keyword evidence="21" id="KW-1185">Reference proteome</keyword>
<dbReference type="GO" id="GO:0005886">
    <property type="term" value="C:plasma membrane"/>
    <property type="evidence" value="ECO:0007669"/>
    <property type="project" value="UniProtKB-SubCell"/>
</dbReference>
<comment type="catalytic activity">
    <reaction evidence="18 19">
        <text>alpha-ribazole 5'-phosphate + adenosylcob(III)inamide-GDP = adenosylcob(III)alamin 5'-phosphate + GMP + H(+)</text>
        <dbReference type="Rhea" id="RHEA:23560"/>
        <dbReference type="ChEBI" id="CHEBI:15378"/>
        <dbReference type="ChEBI" id="CHEBI:57918"/>
        <dbReference type="ChEBI" id="CHEBI:58115"/>
        <dbReference type="ChEBI" id="CHEBI:60487"/>
        <dbReference type="ChEBI" id="CHEBI:60493"/>
        <dbReference type="EC" id="2.7.8.26"/>
    </reaction>
</comment>
<evidence type="ECO:0000256" key="5">
    <source>
        <dbReference type="ARBA" id="ARBA00013200"/>
    </source>
</evidence>